<dbReference type="RefSeq" id="WP_067488218.1">
    <property type="nucleotide sequence ID" value="NZ_JBHXPO010000003.1"/>
</dbReference>
<comment type="caution">
    <text evidence="1">The sequence shown here is derived from an EMBL/GenBank/DDBJ whole genome shotgun (WGS) entry which is preliminary data.</text>
</comment>
<evidence type="ECO:0000313" key="1">
    <source>
        <dbReference type="EMBL" id="TDP31554.1"/>
    </source>
</evidence>
<gene>
    <name evidence="1" type="ORF">DFR75_108159</name>
</gene>
<dbReference type="Proteomes" id="UP000295087">
    <property type="component" value="Unassembled WGS sequence"/>
</dbReference>
<dbReference type="InterPro" id="IPR038282">
    <property type="entry name" value="DUF2267_sf"/>
</dbReference>
<keyword evidence="2" id="KW-1185">Reference proteome</keyword>
<organism evidence="1 2">
    <name type="scientific">Nocardia ignorata</name>
    <dbReference type="NCBI Taxonomy" id="145285"/>
    <lineage>
        <taxon>Bacteria</taxon>
        <taxon>Bacillati</taxon>
        <taxon>Actinomycetota</taxon>
        <taxon>Actinomycetes</taxon>
        <taxon>Mycobacteriales</taxon>
        <taxon>Nocardiaceae</taxon>
        <taxon>Nocardia</taxon>
    </lineage>
</organism>
<dbReference type="Gene3D" id="1.10.490.110">
    <property type="entry name" value="Uncharacterized conserved protein DUF2267"/>
    <property type="match status" value="1"/>
</dbReference>
<name>A0A4R6P1J1_NOCIG</name>
<evidence type="ECO:0000313" key="2">
    <source>
        <dbReference type="Proteomes" id="UP000295087"/>
    </source>
</evidence>
<protein>
    <submittedName>
        <fullName evidence="1">Uncharacterized protein (DUF2267 family)</fullName>
    </submittedName>
</protein>
<reference evidence="1 2" key="1">
    <citation type="submission" date="2019-03" db="EMBL/GenBank/DDBJ databases">
        <title>Genomic Encyclopedia of Type Strains, Phase IV (KMG-IV): sequencing the most valuable type-strain genomes for metagenomic binning, comparative biology and taxonomic classification.</title>
        <authorList>
            <person name="Goeker M."/>
        </authorList>
    </citation>
    <scope>NUCLEOTIDE SEQUENCE [LARGE SCALE GENOMIC DNA]</scope>
    <source>
        <strain evidence="1 2">DSM 44496</strain>
    </source>
</reference>
<sequence length="222" mass="24262">MPNNHDPLAPTVHIAHVWLRVVADSLDTDDHRFALRAVRAWLHTVRDRIGIDSSAHLSAQLPELLRGIYYENWVPSHLPVRHALHPFITQFAREADIDPAEVPAVVAAVTYALEEKFSPGLLSRVFAGLPITLYRLLYGASSNIAGELHLPEDLGPDTQPAPDRLARLEQHTTTLTEAVLALSHGLEQLPTDAAGSSRAAEAARRAHDLLLAGEAAKSHRPA</sequence>
<dbReference type="InterPro" id="IPR018727">
    <property type="entry name" value="DUF2267"/>
</dbReference>
<accession>A0A4R6P1J1</accession>
<dbReference type="Pfam" id="PF10025">
    <property type="entry name" value="DUF2267"/>
    <property type="match status" value="1"/>
</dbReference>
<proteinExistence type="predicted"/>
<dbReference type="EMBL" id="SNXK01000008">
    <property type="protein sequence ID" value="TDP31554.1"/>
    <property type="molecule type" value="Genomic_DNA"/>
</dbReference>
<dbReference type="AlphaFoldDB" id="A0A4R6P1J1"/>